<keyword evidence="4" id="KW-0175">Coiled coil</keyword>
<dbReference type="CDD" id="cd00082">
    <property type="entry name" value="HisKA"/>
    <property type="match status" value="1"/>
</dbReference>
<dbReference type="InterPro" id="IPR005467">
    <property type="entry name" value="His_kinase_dom"/>
</dbReference>
<dbReference type="InterPro" id="IPR003661">
    <property type="entry name" value="HisK_dim/P_dom"/>
</dbReference>
<dbReference type="Pfam" id="PF02518">
    <property type="entry name" value="HATPase_c"/>
    <property type="match status" value="1"/>
</dbReference>
<dbReference type="InterPro" id="IPR036890">
    <property type="entry name" value="HATPase_C_sf"/>
</dbReference>
<dbReference type="SUPFAM" id="SSF55874">
    <property type="entry name" value="ATPase domain of HSP90 chaperone/DNA topoisomerase II/histidine kinase"/>
    <property type="match status" value="1"/>
</dbReference>
<sequence>MKVFGLWLEDAAARFAPALAAGYALERIGSEADLPAARDGLLVDAAVLLRHAAAVAARKAAFGQRLYPVVALLPADADEAAVDQALAVADETARLPLVPAALARRLDLLVALGRSSENARDPDACRLRTDAALRTATADLSSRIKALTCLSEVHGAIQRFNQPREDLFRAVAALLPPAFARPQRIQARVVADGGEFASPGFRPGPWRLVFSLAGSGQPDAVLEVHHDGEGGGTEAEAFSDGERELTRLVAERLERTMARLRDDAALGREREFSTRLMETLPGGVVRLDRSGNIVFCNPRAADILEREVRAGEAAAFAGPQFDATALDGRRLAPDEHPVSLVLATGRPVYDTVLSIARPGGGRRFLSVSAAALVGPDGTIEEVVASVTDITRQKDMERQLAHALKMESLGQLASGIAHEINTPIQYVGGNLEFLATTFGRLVALLNSLGAAALRPESKECLAAELAGLIGDEELRFLLEETPDALRESREGLDRVASIVLSMKRFAHPDQEAPRPVDVGEAICDTLAVSRSAWKYVADVVTDIEPDLPAVSFVPGDLNQVLLNILVNAAQAIGEKNAGTGGKGRIHIAAARRGNAVEVSVRDTGPGIPEALRSRIFDPFFTTKAVGKGTGQGLAIVHALMARHHAGLDFLSAPGEGTTFVLTLPLAGPEQLTA</sequence>
<dbReference type="STRING" id="694327.DFW101_0468"/>
<dbReference type="EC" id="2.7.13.3" evidence="2"/>
<evidence type="ECO:0000259" key="6">
    <source>
        <dbReference type="PROSITE" id="PS50113"/>
    </source>
</evidence>
<dbReference type="AlphaFoldDB" id="G7QDH9"/>
<dbReference type="Gene3D" id="3.30.565.10">
    <property type="entry name" value="Histidine kinase-like ATPase, C-terminal domain"/>
    <property type="match status" value="1"/>
</dbReference>
<dbReference type="SMART" id="SM00387">
    <property type="entry name" value="HATPase_c"/>
    <property type="match status" value="1"/>
</dbReference>
<dbReference type="InterPro" id="IPR000014">
    <property type="entry name" value="PAS"/>
</dbReference>
<comment type="catalytic activity">
    <reaction evidence="1">
        <text>ATP + protein L-histidine = ADP + protein N-phospho-L-histidine.</text>
        <dbReference type="EC" id="2.7.13.3"/>
    </reaction>
</comment>
<dbReference type="Gene3D" id="3.30.450.20">
    <property type="entry name" value="PAS domain"/>
    <property type="match status" value="1"/>
</dbReference>
<dbReference type="InterPro" id="IPR003594">
    <property type="entry name" value="HATPase_dom"/>
</dbReference>
<evidence type="ECO:0000313" key="7">
    <source>
        <dbReference type="EMBL" id="EHJ46485.1"/>
    </source>
</evidence>
<dbReference type="PROSITE" id="PS50113">
    <property type="entry name" value="PAC"/>
    <property type="match status" value="1"/>
</dbReference>
<gene>
    <name evidence="7" type="ORF">DFW101_0468</name>
</gene>
<keyword evidence="7" id="KW-0418">Kinase</keyword>
<dbReference type="GO" id="GO:0000155">
    <property type="term" value="F:phosphorelay sensor kinase activity"/>
    <property type="evidence" value="ECO:0007669"/>
    <property type="project" value="InterPro"/>
</dbReference>
<keyword evidence="7" id="KW-0808">Transferase</keyword>
<dbReference type="PANTHER" id="PTHR43065:SF50">
    <property type="entry name" value="HISTIDINE KINASE"/>
    <property type="match status" value="1"/>
</dbReference>
<evidence type="ECO:0000313" key="8">
    <source>
        <dbReference type="Proteomes" id="UP000004662"/>
    </source>
</evidence>
<dbReference type="SUPFAM" id="SSF47384">
    <property type="entry name" value="Homodimeric domain of signal transducing histidine kinase"/>
    <property type="match status" value="1"/>
</dbReference>
<dbReference type="InterPro" id="IPR013656">
    <property type="entry name" value="PAS_4"/>
</dbReference>
<dbReference type="Gene3D" id="1.10.287.130">
    <property type="match status" value="1"/>
</dbReference>
<dbReference type="SUPFAM" id="SSF55785">
    <property type="entry name" value="PYP-like sensor domain (PAS domain)"/>
    <property type="match status" value="1"/>
</dbReference>
<dbReference type="InterPro" id="IPR000700">
    <property type="entry name" value="PAS-assoc_C"/>
</dbReference>
<keyword evidence="8" id="KW-1185">Reference proteome</keyword>
<keyword evidence="3" id="KW-0597">Phosphoprotein</keyword>
<dbReference type="Proteomes" id="UP000004662">
    <property type="component" value="Chromosome"/>
</dbReference>
<dbReference type="InterPro" id="IPR035965">
    <property type="entry name" value="PAS-like_dom_sf"/>
</dbReference>
<dbReference type="Pfam" id="PF08448">
    <property type="entry name" value="PAS_4"/>
    <property type="match status" value="1"/>
</dbReference>
<feature type="domain" description="Histidine kinase" evidence="5">
    <location>
        <begin position="414"/>
        <end position="666"/>
    </location>
</feature>
<evidence type="ECO:0000256" key="3">
    <source>
        <dbReference type="ARBA" id="ARBA00022553"/>
    </source>
</evidence>
<evidence type="ECO:0000259" key="5">
    <source>
        <dbReference type="PROSITE" id="PS50109"/>
    </source>
</evidence>
<proteinExistence type="predicted"/>
<dbReference type="CDD" id="cd00130">
    <property type="entry name" value="PAS"/>
    <property type="match status" value="1"/>
</dbReference>
<dbReference type="eggNOG" id="COG4191">
    <property type="taxonomic scope" value="Bacteria"/>
</dbReference>
<dbReference type="OrthoDB" id="9769169at2"/>
<organism evidence="7 8">
    <name type="scientific">Solidesulfovibrio carbinoliphilus subsp. oakridgensis</name>
    <dbReference type="NCBI Taxonomy" id="694327"/>
    <lineage>
        <taxon>Bacteria</taxon>
        <taxon>Pseudomonadati</taxon>
        <taxon>Thermodesulfobacteriota</taxon>
        <taxon>Desulfovibrionia</taxon>
        <taxon>Desulfovibrionales</taxon>
        <taxon>Desulfovibrionaceae</taxon>
        <taxon>Solidesulfovibrio</taxon>
    </lineage>
</organism>
<evidence type="ECO:0000256" key="4">
    <source>
        <dbReference type="SAM" id="Coils"/>
    </source>
</evidence>
<accession>G7QDH9</accession>
<evidence type="ECO:0000256" key="2">
    <source>
        <dbReference type="ARBA" id="ARBA00012438"/>
    </source>
</evidence>
<protein>
    <recommendedName>
        <fullName evidence="2">histidine kinase</fullName>
        <ecNumber evidence="2">2.7.13.3</ecNumber>
    </recommendedName>
</protein>
<dbReference type="HOGENOM" id="CLU_408681_0_0_7"/>
<dbReference type="InterPro" id="IPR036097">
    <property type="entry name" value="HisK_dim/P_sf"/>
</dbReference>
<dbReference type="EMBL" id="CM001368">
    <property type="protein sequence ID" value="EHJ46485.1"/>
    <property type="molecule type" value="Genomic_DNA"/>
</dbReference>
<feature type="coiled-coil region" evidence="4">
    <location>
        <begin position="243"/>
        <end position="270"/>
    </location>
</feature>
<evidence type="ECO:0000256" key="1">
    <source>
        <dbReference type="ARBA" id="ARBA00000085"/>
    </source>
</evidence>
<dbReference type="PRINTS" id="PR00344">
    <property type="entry name" value="BCTRLSENSOR"/>
</dbReference>
<dbReference type="RefSeq" id="WP_009179924.1">
    <property type="nucleotide sequence ID" value="NZ_CM001368.1"/>
</dbReference>
<dbReference type="PROSITE" id="PS50109">
    <property type="entry name" value="HIS_KIN"/>
    <property type="match status" value="1"/>
</dbReference>
<feature type="domain" description="PAC" evidence="6">
    <location>
        <begin position="349"/>
        <end position="401"/>
    </location>
</feature>
<dbReference type="PANTHER" id="PTHR43065">
    <property type="entry name" value="SENSOR HISTIDINE KINASE"/>
    <property type="match status" value="1"/>
</dbReference>
<reference evidence="8" key="1">
    <citation type="journal article" date="2015" name="Genome Announc.">
        <title>High-Quality Draft Genome Sequence of Desulfovibrio carbinoliphilus FW-101-2B, an Organic Acid-Oxidizing Sulfate-Reducing Bacterium Isolated from Uranium(VI)-Contaminated Groundwater.</title>
        <authorList>
            <person name="Ramsay B.D."/>
            <person name="Hwang C."/>
            <person name="Woo H.L."/>
            <person name="Carroll S.L."/>
            <person name="Lucas S."/>
            <person name="Han J."/>
            <person name="Lapidus A.L."/>
            <person name="Cheng J.F."/>
            <person name="Goodwin L.A."/>
            <person name="Pitluck S."/>
            <person name="Peters L."/>
            <person name="Chertkov O."/>
            <person name="Held B."/>
            <person name="Detter J.C."/>
            <person name="Han C.S."/>
            <person name="Tapia R."/>
            <person name="Land M.L."/>
            <person name="Hauser L.J."/>
            <person name="Kyrpides N.C."/>
            <person name="Ivanova N.N."/>
            <person name="Mikhailova N."/>
            <person name="Pagani I."/>
            <person name="Woyke T."/>
            <person name="Arkin A.P."/>
            <person name="Dehal P."/>
            <person name="Chivian D."/>
            <person name="Criddle C.S."/>
            <person name="Wu W."/>
            <person name="Chakraborty R."/>
            <person name="Hazen T.C."/>
            <person name="Fields M.W."/>
        </authorList>
    </citation>
    <scope>NUCLEOTIDE SEQUENCE [LARGE SCALE GENOMIC DNA]</scope>
    <source>
        <strain evidence="8">FW-101-2B</strain>
    </source>
</reference>
<name>G7QDH9_9BACT</name>
<dbReference type="InterPro" id="IPR004358">
    <property type="entry name" value="Sig_transdc_His_kin-like_C"/>
</dbReference>